<organism evidence="2">
    <name type="scientific">mine drainage metagenome</name>
    <dbReference type="NCBI Taxonomy" id="410659"/>
    <lineage>
        <taxon>unclassified sequences</taxon>
        <taxon>metagenomes</taxon>
        <taxon>ecological metagenomes</taxon>
    </lineage>
</organism>
<proteinExistence type="predicted"/>
<dbReference type="PANTHER" id="PTHR42870:SF1">
    <property type="entry name" value="NON-SPECIFIC LIPID-TRANSFER PROTEIN-LIKE 2"/>
    <property type="match status" value="1"/>
</dbReference>
<accession>T0ZQX0</accession>
<keyword evidence="2" id="KW-0808">Transferase</keyword>
<comment type="caution">
    <text evidence="2">The sequence shown here is derived from an EMBL/GenBank/DDBJ whole genome shotgun (WGS) entry which is preliminary data.</text>
</comment>
<evidence type="ECO:0000259" key="1">
    <source>
        <dbReference type="Pfam" id="PF22691"/>
    </source>
</evidence>
<reference evidence="2" key="2">
    <citation type="journal article" date="2014" name="ISME J.">
        <title>Microbial stratification in low pH oxic and suboxic macroscopic growths along an acid mine drainage.</title>
        <authorList>
            <person name="Mendez-Garcia C."/>
            <person name="Mesa V."/>
            <person name="Sprenger R.R."/>
            <person name="Richter M."/>
            <person name="Diez M.S."/>
            <person name="Solano J."/>
            <person name="Bargiela R."/>
            <person name="Golyshina O.V."/>
            <person name="Manteca A."/>
            <person name="Ramos J.L."/>
            <person name="Gallego J.R."/>
            <person name="Llorente I."/>
            <person name="Martins Dos Santos V.A."/>
            <person name="Jensen O.N."/>
            <person name="Pelaez A.I."/>
            <person name="Sanchez J."/>
            <person name="Ferrer M."/>
        </authorList>
    </citation>
    <scope>NUCLEOTIDE SEQUENCE</scope>
</reference>
<protein>
    <submittedName>
        <fullName evidence="2">Acetyl-CoA acetyltransferase</fullName>
    </submittedName>
</protein>
<dbReference type="PANTHER" id="PTHR42870">
    <property type="entry name" value="ACETYL-COA C-ACETYLTRANSFERASE"/>
    <property type="match status" value="1"/>
</dbReference>
<reference evidence="2" key="1">
    <citation type="submission" date="2013-08" db="EMBL/GenBank/DDBJ databases">
        <authorList>
            <person name="Mendez C."/>
            <person name="Richter M."/>
            <person name="Ferrer M."/>
            <person name="Sanchez J."/>
        </authorList>
    </citation>
    <scope>NUCLEOTIDE SEQUENCE</scope>
</reference>
<evidence type="ECO:0000313" key="2">
    <source>
        <dbReference type="EMBL" id="EQD50701.1"/>
    </source>
</evidence>
<feature type="domain" description="Thiolase C-terminal" evidence="1">
    <location>
        <begin position="91"/>
        <end position="177"/>
    </location>
</feature>
<dbReference type="EMBL" id="AUZY01007216">
    <property type="protein sequence ID" value="EQD50701.1"/>
    <property type="molecule type" value="Genomic_DNA"/>
</dbReference>
<gene>
    <name evidence="2" type="ORF">B1B_11145</name>
</gene>
<dbReference type="CDD" id="cd00829">
    <property type="entry name" value="SCP-x_thiolase"/>
    <property type="match status" value="1"/>
</dbReference>
<feature type="non-terminal residue" evidence="2">
    <location>
        <position position="194"/>
    </location>
</feature>
<dbReference type="Gene3D" id="3.40.47.10">
    <property type="match status" value="1"/>
</dbReference>
<dbReference type="InterPro" id="IPR016039">
    <property type="entry name" value="Thiolase-like"/>
</dbReference>
<dbReference type="AlphaFoldDB" id="T0ZQX0"/>
<name>T0ZQX0_9ZZZZ</name>
<dbReference type="InterPro" id="IPR055140">
    <property type="entry name" value="Thiolase_C_2"/>
</dbReference>
<dbReference type="SUPFAM" id="SSF53901">
    <property type="entry name" value="Thiolase-like"/>
    <property type="match status" value="2"/>
</dbReference>
<dbReference type="GO" id="GO:0016746">
    <property type="term" value="F:acyltransferase activity"/>
    <property type="evidence" value="ECO:0007669"/>
    <property type="project" value="InterPro"/>
</dbReference>
<dbReference type="Pfam" id="PF22691">
    <property type="entry name" value="Thiolase_C_1"/>
    <property type="match status" value="1"/>
</dbReference>
<sequence>MAALLTSLYLRQWGIPLERLGEVTVRNRACASRNRRAHLGSPVSLEQVNASRVIASPLRLLHVSPVSDGAAAVLLTRDQAEVEVTGVGQATDVLHVLSRDPESGFRATRLAAARAYEEAGITRKEVGVAEVHDAFAPFELMDLEDLGFCGPGEGLRFVEEGKGDPDGILPVNPSGGAPWAGAIRWGPRGLPRWW</sequence>